<keyword evidence="1" id="KW-0812">Transmembrane</keyword>
<keyword evidence="1" id="KW-0472">Membrane</keyword>
<evidence type="ECO:0000313" key="3">
    <source>
        <dbReference type="Proteomes" id="UP000192277"/>
    </source>
</evidence>
<protein>
    <submittedName>
        <fullName evidence="2">Uncharacterized protein</fullName>
    </submittedName>
</protein>
<feature type="transmembrane region" description="Helical" evidence="1">
    <location>
        <begin position="30"/>
        <end position="52"/>
    </location>
</feature>
<keyword evidence="1" id="KW-1133">Transmembrane helix</keyword>
<evidence type="ECO:0000313" key="2">
    <source>
        <dbReference type="EMBL" id="OQP42365.1"/>
    </source>
</evidence>
<proteinExistence type="predicted"/>
<gene>
    <name evidence="2" type="ORF">A4D02_12365</name>
</gene>
<dbReference type="Proteomes" id="UP000192277">
    <property type="component" value="Unassembled WGS sequence"/>
</dbReference>
<name>A0ABX3NPJ1_9BACT</name>
<accession>A0ABX3NPJ1</accession>
<comment type="caution">
    <text evidence="2">The sequence shown here is derived from an EMBL/GenBank/DDBJ whole genome shotgun (WGS) entry which is preliminary data.</text>
</comment>
<organism evidence="2 3">
    <name type="scientific">Niastella koreensis</name>
    <dbReference type="NCBI Taxonomy" id="354356"/>
    <lineage>
        <taxon>Bacteria</taxon>
        <taxon>Pseudomonadati</taxon>
        <taxon>Bacteroidota</taxon>
        <taxon>Chitinophagia</taxon>
        <taxon>Chitinophagales</taxon>
        <taxon>Chitinophagaceae</taxon>
        <taxon>Niastella</taxon>
    </lineage>
</organism>
<sequence>MIISEFDNVLTQYEQVEKLFNNLKIKQFKYLIITLSNYHIITLVFGLFFFFLRLVQKLTIVNT</sequence>
<keyword evidence="3" id="KW-1185">Reference proteome</keyword>
<dbReference type="EMBL" id="LWBO01000044">
    <property type="protein sequence ID" value="OQP42365.1"/>
    <property type="molecule type" value="Genomic_DNA"/>
</dbReference>
<reference evidence="2 3" key="1">
    <citation type="submission" date="2016-04" db="EMBL/GenBank/DDBJ databases">
        <authorList>
            <person name="Chen L."/>
            <person name="Zhuang W."/>
            <person name="Wang G."/>
        </authorList>
    </citation>
    <scope>NUCLEOTIDE SEQUENCE [LARGE SCALE GENOMIC DNA]</scope>
    <source>
        <strain evidence="3">GR20</strain>
    </source>
</reference>
<evidence type="ECO:0000256" key="1">
    <source>
        <dbReference type="SAM" id="Phobius"/>
    </source>
</evidence>